<dbReference type="InterPro" id="IPR027417">
    <property type="entry name" value="P-loop_NTPase"/>
</dbReference>
<evidence type="ECO:0000313" key="3">
    <source>
        <dbReference type="Proteomes" id="UP001058974"/>
    </source>
</evidence>
<sequence>MHQGKPEKARKLLELVPENCLLECDDCWLCKEGLYLDALKSFALMGREGKKPGQSTFACSLSACANLAILQGNDANGGVKGSAISQRLEQIYKRLELIDADAAKSRATSLLADMRFSPKMQKKATKTFFGGWRMRIALAYALFIEPDMLLLEPTNHFDLHAVL</sequence>
<dbReference type="AlphaFoldDB" id="A0A9D5BR13"/>
<evidence type="ECO:0008006" key="4">
    <source>
        <dbReference type="Google" id="ProtNLM"/>
    </source>
</evidence>
<dbReference type="SUPFAM" id="SSF52540">
    <property type="entry name" value="P-loop containing nucleoside triphosphate hydrolases"/>
    <property type="match status" value="1"/>
</dbReference>
<gene>
    <name evidence="2" type="ORF">KIW84_015581</name>
</gene>
<dbReference type="Gene3D" id="3.40.50.300">
    <property type="entry name" value="P-loop containing nucleotide triphosphate hydrolases"/>
    <property type="match status" value="1"/>
</dbReference>
<reference evidence="2 3" key="1">
    <citation type="journal article" date="2022" name="Nat. Genet.">
        <title>Improved pea reference genome and pan-genome highlight genomic features and evolutionary characteristics.</title>
        <authorList>
            <person name="Yang T."/>
            <person name="Liu R."/>
            <person name="Luo Y."/>
            <person name="Hu S."/>
            <person name="Wang D."/>
            <person name="Wang C."/>
            <person name="Pandey M.K."/>
            <person name="Ge S."/>
            <person name="Xu Q."/>
            <person name="Li N."/>
            <person name="Li G."/>
            <person name="Huang Y."/>
            <person name="Saxena R.K."/>
            <person name="Ji Y."/>
            <person name="Li M."/>
            <person name="Yan X."/>
            <person name="He Y."/>
            <person name="Liu Y."/>
            <person name="Wang X."/>
            <person name="Xiang C."/>
            <person name="Varshney R.K."/>
            <person name="Ding H."/>
            <person name="Gao S."/>
            <person name="Zong X."/>
        </authorList>
    </citation>
    <scope>NUCLEOTIDE SEQUENCE [LARGE SCALE GENOMIC DNA]</scope>
    <source>
        <strain evidence="2 3">cv. Zhongwan 6</strain>
    </source>
</reference>
<keyword evidence="1" id="KW-0677">Repeat</keyword>
<organism evidence="2 3">
    <name type="scientific">Pisum sativum</name>
    <name type="common">Garden pea</name>
    <name type="synonym">Lathyrus oleraceus</name>
    <dbReference type="NCBI Taxonomy" id="3888"/>
    <lineage>
        <taxon>Eukaryota</taxon>
        <taxon>Viridiplantae</taxon>
        <taxon>Streptophyta</taxon>
        <taxon>Embryophyta</taxon>
        <taxon>Tracheophyta</taxon>
        <taxon>Spermatophyta</taxon>
        <taxon>Magnoliopsida</taxon>
        <taxon>eudicotyledons</taxon>
        <taxon>Gunneridae</taxon>
        <taxon>Pentapetalae</taxon>
        <taxon>rosids</taxon>
        <taxon>fabids</taxon>
        <taxon>Fabales</taxon>
        <taxon>Fabaceae</taxon>
        <taxon>Papilionoideae</taxon>
        <taxon>50 kb inversion clade</taxon>
        <taxon>NPAAA clade</taxon>
        <taxon>Hologalegina</taxon>
        <taxon>IRL clade</taxon>
        <taxon>Fabeae</taxon>
        <taxon>Lathyrus</taxon>
    </lineage>
</organism>
<evidence type="ECO:0000313" key="2">
    <source>
        <dbReference type="EMBL" id="KAI5448209.1"/>
    </source>
</evidence>
<dbReference type="PANTHER" id="PTHR19211:SF117">
    <property type="entry name" value="ATP-BINDING CASSETTE SUB-FAMILY F MEMBER 3"/>
    <property type="match status" value="1"/>
</dbReference>
<dbReference type="Gramene" id="Psat01G0558100-T1">
    <property type="protein sequence ID" value="KAI5448209.1"/>
    <property type="gene ID" value="KIW84_015581"/>
</dbReference>
<proteinExistence type="predicted"/>
<dbReference type="GO" id="GO:0005524">
    <property type="term" value="F:ATP binding"/>
    <property type="evidence" value="ECO:0007669"/>
    <property type="project" value="TreeGrafter"/>
</dbReference>
<protein>
    <recommendedName>
        <fullName evidence="4">ABC transporter domain-containing protein</fullName>
    </recommendedName>
</protein>
<dbReference type="Proteomes" id="UP001058974">
    <property type="component" value="Chromosome 1"/>
</dbReference>
<dbReference type="EMBL" id="JAMSHJ010000001">
    <property type="protein sequence ID" value="KAI5448209.1"/>
    <property type="molecule type" value="Genomic_DNA"/>
</dbReference>
<dbReference type="InterPro" id="IPR050611">
    <property type="entry name" value="ABCF"/>
</dbReference>
<dbReference type="PANTHER" id="PTHR19211">
    <property type="entry name" value="ATP-BINDING TRANSPORT PROTEIN-RELATED"/>
    <property type="match status" value="1"/>
</dbReference>
<accession>A0A9D5BR13</accession>
<keyword evidence="3" id="KW-1185">Reference proteome</keyword>
<comment type="caution">
    <text evidence="2">The sequence shown here is derived from an EMBL/GenBank/DDBJ whole genome shotgun (WGS) entry which is preliminary data.</text>
</comment>
<name>A0A9D5BR13_PEA</name>
<evidence type="ECO:0000256" key="1">
    <source>
        <dbReference type="ARBA" id="ARBA00022737"/>
    </source>
</evidence>